<evidence type="ECO:0000313" key="2">
    <source>
        <dbReference type="EMBL" id="MFN0257249.1"/>
    </source>
</evidence>
<accession>A0ABW9J9R1</accession>
<proteinExistence type="predicted"/>
<keyword evidence="3" id="KW-1185">Reference proteome</keyword>
<sequence length="67" mass="7671">MPSSVVAHIKYELASKKLIVVFLSGDVYSYNDVPEKIYKEFKAATSKGNYLNRKIKKLFKAEKISWG</sequence>
<comment type="caution">
    <text evidence="2">The sequence shown here is derived from an EMBL/GenBank/DDBJ whole genome shotgun (WGS) entry which is preliminary data.</text>
</comment>
<gene>
    <name evidence="2" type="ORF">E6A44_016780</name>
</gene>
<protein>
    <submittedName>
        <fullName evidence="2">KTSC domain-containing protein</fullName>
    </submittedName>
</protein>
<evidence type="ECO:0000313" key="3">
    <source>
        <dbReference type="Proteomes" id="UP001517247"/>
    </source>
</evidence>
<dbReference type="Proteomes" id="UP001517247">
    <property type="component" value="Unassembled WGS sequence"/>
</dbReference>
<dbReference type="Pfam" id="PF13619">
    <property type="entry name" value="KTSC"/>
    <property type="match status" value="1"/>
</dbReference>
<organism evidence="2 3">
    <name type="scientific">Pedobacter ureilyticus</name>
    <dbReference type="NCBI Taxonomy" id="1393051"/>
    <lineage>
        <taxon>Bacteria</taxon>
        <taxon>Pseudomonadati</taxon>
        <taxon>Bacteroidota</taxon>
        <taxon>Sphingobacteriia</taxon>
        <taxon>Sphingobacteriales</taxon>
        <taxon>Sphingobacteriaceae</taxon>
        <taxon>Pedobacter</taxon>
    </lineage>
</organism>
<evidence type="ECO:0000259" key="1">
    <source>
        <dbReference type="Pfam" id="PF13619"/>
    </source>
</evidence>
<reference evidence="2 3" key="1">
    <citation type="submission" date="2024-12" db="EMBL/GenBank/DDBJ databases">
        <authorList>
            <person name="Hu S."/>
        </authorList>
    </citation>
    <scope>NUCLEOTIDE SEQUENCE [LARGE SCALE GENOMIC DNA]</scope>
    <source>
        <strain evidence="2 3">THG-T11</strain>
    </source>
</reference>
<dbReference type="InterPro" id="IPR025309">
    <property type="entry name" value="KTSC_dom"/>
</dbReference>
<feature type="domain" description="KTSC" evidence="1">
    <location>
        <begin position="3"/>
        <end position="57"/>
    </location>
</feature>
<dbReference type="EMBL" id="SSHJ02000008">
    <property type="protein sequence ID" value="MFN0257249.1"/>
    <property type="molecule type" value="Genomic_DNA"/>
</dbReference>
<dbReference type="RefSeq" id="WP_138724319.1">
    <property type="nucleotide sequence ID" value="NZ_SSHJ02000008.1"/>
</dbReference>
<name>A0ABW9J9R1_9SPHI</name>